<protein>
    <submittedName>
        <fullName evidence="1">Uncharacterized protein</fullName>
    </submittedName>
</protein>
<dbReference type="EMBL" id="JBHUEM010000005">
    <property type="protein sequence ID" value="MFD1736210.1"/>
    <property type="molecule type" value="Genomic_DNA"/>
</dbReference>
<comment type="caution">
    <text evidence="1">The sequence shown here is derived from an EMBL/GenBank/DDBJ whole genome shotgun (WGS) entry which is preliminary data.</text>
</comment>
<evidence type="ECO:0000313" key="1">
    <source>
        <dbReference type="EMBL" id="MFD1736210.1"/>
    </source>
</evidence>
<reference evidence="2" key="1">
    <citation type="journal article" date="2019" name="Int. J. Syst. Evol. Microbiol.">
        <title>The Global Catalogue of Microorganisms (GCM) 10K type strain sequencing project: providing services to taxonomists for standard genome sequencing and annotation.</title>
        <authorList>
            <consortium name="The Broad Institute Genomics Platform"/>
            <consortium name="The Broad Institute Genome Sequencing Center for Infectious Disease"/>
            <person name="Wu L."/>
            <person name="Ma J."/>
        </authorList>
    </citation>
    <scope>NUCLEOTIDE SEQUENCE [LARGE SCALE GENOMIC DNA]</scope>
    <source>
        <strain evidence="2">CCUG 49339</strain>
    </source>
</reference>
<name>A0ABW4LQ30_9BACI</name>
<organism evidence="1 2">
    <name type="scientific">Bacillus salitolerans</name>
    <dbReference type="NCBI Taxonomy" id="1437434"/>
    <lineage>
        <taxon>Bacteria</taxon>
        <taxon>Bacillati</taxon>
        <taxon>Bacillota</taxon>
        <taxon>Bacilli</taxon>
        <taxon>Bacillales</taxon>
        <taxon>Bacillaceae</taxon>
        <taxon>Bacillus</taxon>
    </lineage>
</organism>
<gene>
    <name evidence="1" type="ORF">ACFSCX_06485</name>
</gene>
<keyword evidence="2" id="KW-1185">Reference proteome</keyword>
<sequence>MFDMFKPLNSYRLTVFLNVHPKKLQEYLRGMNFVHQGDSLLWKVDHHEFRITPFKKYGDFQVEWAYRISFNGSIDGGMYLLDLSVGCFKPSIKAIEYTLFDESMKFEDWIREMRKRPSFLMKETKGLFQKGELNCVVIDHALILSLRKKTRKIHQVIECMKEIDKVRDDLMPNKIDLFSFMGNEVAV</sequence>
<dbReference type="RefSeq" id="WP_377927357.1">
    <property type="nucleotide sequence ID" value="NZ_JBHUEM010000005.1"/>
</dbReference>
<evidence type="ECO:0000313" key="2">
    <source>
        <dbReference type="Proteomes" id="UP001597214"/>
    </source>
</evidence>
<accession>A0ABW4LQ30</accession>
<dbReference type="Proteomes" id="UP001597214">
    <property type="component" value="Unassembled WGS sequence"/>
</dbReference>
<proteinExistence type="predicted"/>